<evidence type="ECO:0000256" key="3">
    <source>
        <dbReference type="ARBA" id="ARBA00022989"/>
    </source>
</evidence>
<dbReference type="Gene3D" id="1.20.1070.10">
    <property type="entry name" value="Rhodopsin 7-helix transmembrane proteins"/>
    <property type="match status" value="1"/>
</dbReference>
<keyword evidence="2 5" id="KW-0812">Transmembrane</keyword>
<feature type="domain" description="G-protein coupled receptors family 2 profile 2" evidence="7">
    <location>
        <begin position="276"/>
        <end position="535"/>
    </location>
</feature>
<comment type="caution">
    <text evidence="8">The sequence shown here is derived from an EMBL/GenBank/DDBJ whole genome shotgun (WGS) entry which is preliminary data.</text>
</comment>
<evidence type="ECO:0000313" key="8">
    <source>
        <dbReference type="EMBL" id="KAG6457252.1"/>
    </source>
</evidence>
<dbReference type="GO" id="GO:0007166">
    <property type="term" value="P:cell surface receptor signaling pathway"/>
    <property type="evidence" value="ECO:0007669"/>
    <property type="project" value="InterPro"/>
</dbReference>
<reference evidence="8" key="2">
    <citation type="submission" date="2020-12" db="EMBL/GenBank/DDBJ databases">
        <authorList>
            <person name="Kanost M."/>
        </authorList>
    </citation>
    <scope>NUCLEOTIDE SEQUENCE</scope>
</reference>
<keyword evidence="9" id="KW-1185">Reference proteome</keyword>
<feature type="transmembrane region" description="Helical" evidence="5">
    <location>
        <begin position="344"/>
        <end position="369"/>
    </location>
</feature>
<keyword evidence="3 5" id="KW-1133">Transmembrane helix</keyword>
<dbReference type="EMBL" id="JH668541">
    <property type="protein sequence ID" value="KAG6457252.1"/>
    <property type="molecule type" value="Genomic_DNA"/>
</dbReference>
<dbReference type="AlphaFoldDB" id="A0A922CT01"/>
<feature type="transmembrane region" description="Helical" evidence="5">
    <location>
        <begin position="279"/>
        <end position="304"/>
    </location>
</feature>
<organism evidence="8 9">
    <name type="scientific">Manduca sexta</name>
    <name type="common">Tobacco hawkmoth</name>
    <name type="synonym">Tobacco hornworm</name>
    <dbReference type="NCBI Taxonomy" id="7130"/>
    <lineage>
        <taxon>Eukaryota</taxon>
        <taxon>Metazoa</taxon>
        <taxon>Ecdysozoa</taxon>
        <taxon>Arthropoda</taxon>
        <taxon>Hexapoda</taxon>
        <taxon>Insecta</taxon>
        <taxon>Pterygota</taxon>
        <taxon>Neoptera</taxon>
        <taxon>Endopterygota</taxon>
        <taxon>Lepidoptera</taxon>
        <taxon>Glossata</taxon>
        <taxon>Ditrysia</taxon>
        <taxon>Bombycoidea</taxon>
        <taxon>Sphingidae</taxon>
        <taxon>Sphinginae</taxon>
        <taxon>Sphingini</taxon>
        <taxon>Manduca</taxon>
    </lineage>
</organism>
<feature type="signal peptide" evidence="6">
    <location>
        <begin position="1"/>
        <end position="25"/>
    </location>
</feature>
<feature type="transmembrane region" description="Helical" evidence="5">
    <location>
        <begin position="390"/>
        <end position="409"/>
    </location>
</feature>
<dbReference type="Proteomes" id="UP000791440">
    <property type="component" value="Unassembled WGS sequence"/>
</dbReference>
<dbReference type="GO" id="GO:0016020">
    <property type="term" value="C:membrane"/>
    <property type="evidence" value="ECO:0007669"/>
    <property type="project" value="UniProtKB-SubCell"/>
</dbReference>
<dbReference type="PROSITE" id="PS50261">
    <property type="entry name" value="G_PROTEIN_RECEP_F2_4"/>
    <property type="match status" value="1"/>
</dbReference>
<dbReference type="PANTHER" id="PTHR46953:SF1">
    <property type="entry name" value="G-PROTEIN COUPLED RECEPTOR MTH-LIKE 1-RELATED"/>
    <property type="match status" value="1"/>
</dbReference>
<feature type="transmembrane region" description="Helical" evidence="5">
    <location>
        <begin position="481"/>
        <end position="499"/>
    </location>
</feature>
<protein>
    <recommendedName>
        <fullName evidence="7">G-protein coupled receptors family 2 profile 2 domain-containing protein</fullName>
    </recommendedName>
</protein>
<dbReference type="OrthoDB" id="8191206at2759"/>
<evidence type="ECO:0000313" key="9">
    <source>
        <dbReference type="Proteomes" id="UP000791440"/>
    </source>
</evidence>
<evidence type="ECO:0000256" key="6">
    <source>
        <dbReference type="SAM" id="SignalP"/>
    </source>
</evidence>
<gene>
    <name evidence="8" type="ORF">O3G_MSEX010197</name>
</gene>
<feature type="chain" id="PRO_5036949901" description="G-protein coupled receptors family 2 profile 2 domain-containing protein" evidence="6">
    <location>
        <begin position="26"/>
        <end position="611"/>
    </location>
</feature>
<dbReference type="PROSITE" id="PS51257">
    <property type="entry name" value="PROKAR_LIPOPROTEIN"/>
    <property type="match status" value="1"/>
</dbReference>
<evidence type="ECO:0000256" key="1">
    <source>
        <dbReference type="ARBA" id="ARBA00004141"/>
    </source>
</evidence>
<dbReference type="InterPro" id="IPR000832">
    <property type="entry name" value="GPCR_2_secretin-like"/>
</dbReference>
<evidence type="ECO:0000256" key="2">
    <source>
        <dbReference type="ARBA" id="ARBA00022692"/>
    </source>
</evidence>
<dbReference type="InterPro" id="IPR017981">
    <property type="entry name" value="GPCR_2-like_7TM"/>
</dbReference>
<keyword evidence="6" id="KW-0732">Signal</keyword>
<evidence type="ECO:0000259" key="7">
    <source>
        <dbReference type="PROSITE" id="PS50261"/>
    </source>
</evidence>
<feature type="transmembrane region" description="Helical" evidence="5">
    <location>
        <begin position="511"/>
        <end position="533"/>
    </location>
</feature>
<dbReference type="GO" id="GO:0004930">
    <property type="term" value="F:G protein-coupled receptor activity"/>
    <property type="evidence" value="ECO:0007669"/>
    <property type="project" value="InterPro"/>
</dbReference>
<comment type="subcellular location">
    <subcellularLocation>
        <location evidence="1">Membrane</location>
        <topology evidence="1">Multi-pass membrane protein</topology>
    </subcellularLocation>
</comment>
<accession>A0A922CT01</accession>
<dbReference type="CDD" id="cd15039">
    <property type="entry name" value="7tmB3_Methuselah-like"/>
    <property type="match status" value="1"/>
</dbReference>
<evidence type="ECO:0000256" key="5">
    <source>
        <dbReference type="SAM" id="Phobius"/>
    </source>
</evidence>
<evidence type="ECO:0000256" key="4">
    <source>
        <dbReference type="ARBA" id="ARBA00023136"/>
    </source>
</evidence>
<feature type="transmembrane region" description="Helical" evidence="5">
    <location>
        <begin position="437"/>
        <end position="460"/>
    </location>
</feature>
<sequence length="611" mass="63753">MAARAVSRRDMVLVLALLAACSVWAAAGGARPQPLAVPRCCPSGRRLDPDALDALALTPAASAAACAPAAADEPTWTPLVYAPARGGFLERGRVPSHWRVGEAAPPGCAELRALPDHAGSYALLANNGSLMLLRGEVRVLPLERFCVDVTAALVCAEDVPRAPSKCCSEGRAVEGAHCVRDEPLAADALEELAALANGSTVGRGWPACAAGSQYAVAGALRGARLAADGALELGGAGGARLEAGAWCADAVRGETGARVLACEAAARAPTPARGARHALYGAGLAVGAAFLAATLAAGFALPAAHHALHWRCQTHYVAALMLGDVLLAATQLAADRVPPTLCRALAVCMHFLFLSAFFWLNTMCFNIWWTFRDFRPTSLERGQEAWRLRVYMVYAWGGPLVVAGAAALLDHLPPTAAPLLRPRFAVQRCWFYGDMEILVYFFGPVGVLLLVNLALFISTTRQLTCGLWRRDEVKSTSERAALGRVCAKLVVVMGVTWGADVVSWAAGGPEYVWYATDLLNALQGVFIFLVVGCQPHAWAALKRCAAACCAGASERAAARATHSSTHLPSCGESLTHTTQAPAPAAQAAPALGAAASAAPAPAPRVPMETVC</sequence>
<proteinExistence type="predicted"/>
<name>A0A922CT01_MANSE</name>
<dbReference type="InterPro" id="IPR052808">
    <property type="entry name" value="GPCR_Mth-like"/>
</dbReference>
<feature type="transmembrane region" description="Helical" evidence="5">
    <location>
        <begin position="316"/>
        <end position="332"/>
    </location>
</feature>
<dbReference type="PANTHER" id="PTHR46953">
    <property type="entry name" value="G-PROTEIN COUPLED RECEPTOR MTH-LIKE 1-RELATED"/>
    <property type="match status" value="1"/>
</dbReference>
<dbReference type="Pfam" id="PF00002">
    <property type="entry name" value="7tm_2"/>
    <property type="match status" value="1"/>
</dbReference>
<reference evidence="8" key="1">
    <citation type="journal article" date="2016" name="Insect Biochem. Mol. Biol.">
        <title>Multifaceted biological insights from a draft genome sequence of the tobacco hornworm moth, Manduca sexta.</title>
        <authorList>
            <person name="Kanost M.R."/>
            <person name="Arrese E.L."/>
            <person name="Cao X."/>
            <person name="Chen Y.R."/>
            <person name="Chellapilla S."/>
            <person name="Goldsmith M.R."/>
            <person name="Grosse-Wilde E."/>
            <person name="Heckel D.G."/>
            <person name="Herndon N."/>
            <person name="Jiang H."/>
            <person name="Papanicolaou A."/>
            <person name="Qu J."/>
            <person name="Soulages J.L."/>
            <person name="Vogel H."/>
            <person name="Walters J."/>
            <person name="Waterhouse R.M."/>
            <person name="Ahn S.J."/>
            <person name="Almeida F.C."/>
            <person name="An C."/>
            <person name="Aqrawi P."/>
            <person name="Bretschneider A."/>
            <person name="Bryant W.B."/>
            <person name="Bucks S."/>
            <person name="Chao H."/>
            <person name="Chevignon G."/>
            <person name="Christen J.M."/>
            <person name="Clarke D.F."/>
            <person name="Dittmer N.T."/>
            <person name="Ferguson L.C.F."/>
            <person name="Garavelou S."/>
            <person name="Gordon K.H.J."/>
            <person name="Gunaratna R.T."/>
            <person name="Han Y."/>
            <person name="Hauser F."/>
            <person name="He Y."/>
            <person name="Heidel-Fischer H."/>
            <person name="Hirsh A."/>
            <person name="Hu Y."/>
            <person name="Jiang H."/>
            <person name="Kalra D."/>
            <person name="Klinner C."/>
            <person name="Konig C."/>
            <person name="Kovar C."/>
            <person name="Kroll A.R."/>
            <person name="Kuwar S.S."/>
            <person name="Lee S.L."/>
            <person name="Lehman R."/>
            <person name="Li K."/>
            <person name="Li Z."/>
            <person name="Liang H."/>
            <person name="Lovelace S."/>
            <person name="Lu Z."/>
            <person name="Mansfield J.H."/>
            <person name="McCulloch K.J."/>
            <person name="Mathew T."/>
            <person name="Morton B."/>
            <person name="Muzny D.M."/>
            <person name="Neunemann D."/>
            <person name="Ongeri F."/>
            <person name="Pauchet Y."/>
            <person name="Pu L.L."/>
            <person name="Pyrousis I."/>
            <person name="Rao X.J."/>
            <person name="Redding A."/>
            <person name="Roesel C."/>
            <person name="Sanchez-Gracia A."/>
            <person name="Schaack S."/>
            <person name="Shukla A."/>
            <person name="Tetreau G."/>
            <person name="Wang Y."/>
            <person name="Xiong G.H."/>
            <person name="Traut W."/>
            <person name="Walsh T.K."/>
            <person name="Worley K.C."/>
            <person name="Wu D."/>
            <person name="Wu W."/>
            <person name="Wu Y.Q."/>
            <person name="Zhang X."/>
            <person name="Zou Z."/>
            <person name="Zucker H."/>
            <person name="Briscoe A.D."/>
            <person name="Burmester T."/>
            <person name="Clem R.J."/>
            <person name="Feyereisen R."/>
            <person name="Grimmelikhuijzen C.J.P."/>
            <person name="Hamodrakas S.J."/>
            <person name="Hansson B.S."/>
            <person name="Huguet E."/>
            <person name="Jermiin L.S."/>
            <person name="Lan Q."/>
            <person name="Lehman H.K."/>
            <person name="Lorenzen M."/>
            <person name="Merzendorfer H."/>
            <person name="Michalopoulos I."/>
            <person name="Morton D.B."/>
            <person name="Muthukrishnan S."/>
            <person name="Oakeshott J.G."/>
            <person name="Palmer W."/>
            <person name="Park Y."/>
            <person name="Passarelli A.L."/>
            <person name="Rozas J."/>
            <person name="Schwartz L.M."/>
            <person name="Smith W."/>
            <person name="Southgate A."/>
            <person name="Vilcinskas A."/>
            <person name="Vogt R."/>
            <person name="Wang P."/>
            <person name="Werren J."/>
            <person name="Yu X.Q."/>
            <person name="Zhou J.J."/>
            <person name="Brown S.J."/>
            <person name="Scherer S.E."/>
            <person name="Richards S."/>
            <person name="Blissard G.W."/>
        </authorList>
    </citation>
    <scope>NUCLEOTIDE SEQUENCE</scope>
</reference>
<keyword evidence="4 5" id="KW-0472">Membrane</keyword>